<gene>
    <name evidence="3" type="ORF">Ataiwa_12080</name>
</gene>
<accession>A0ABQ6PYD0</accession>
<comment type="caution">
    <text evidence="3">The sequence shown here is derived from an EMBL/GenBank/DDBJ whole genome shotgun (WGS) entry which is preliminary data.</text>
</comment>
<feature type="coiled-coil region" evidence="1">
    <location>
        <begin position="323"/>
        <end position="350"/>
    </location>
</feature>
<name>A0ABQ6PYD0_9BACT</name>
<feature type="coiled-coil region" evidence="1">
    <location>
        <begin position="222"/>
        <end position="250"/>
    </location>
</feature>
<dbReference type="EMBL" id="BTPE01000003">
    <property type="protein sequence ID" value="GMQ32936.1"/>
    <property type="molecule type" value="Genomic_DNA"/>
</dbReference>
<keyword evidence="4" id="KW-1185">Reference proteome</keyword>
<feature type="compositionally biased region" description="Low complexity" evidence="2">
    <location>
        <begin position="107"/>
        <end position="121"/>
    </location>
</feature>
<protein>
    <recommendedName>
        <fullName evidence="5">DUF349 domain-containing protein</fullName>
    </recommendedName>
</protein>
<feature type="compositionally biased region" description="Acidic residues" evidence="2">
    <location>
        <begin position="97"/>
        <end position="106"/>
    </location>
</feature>
<dbReference type="Pfam" id="PF03993">
    <property type="entry name" value="DUF349"/>
    <property type="match status" value="5"/>
</dbReference>
<evidence type="ECO:0000256" key="2">
    <source>
        <dbReference type="SAM" id="MobiDB-lite"/>
    </source>
</evidence>
<dbReference type="Proteomes" id="UP001307705">
    <property type="component" value="Unassembled WGS sequence"/>
</dbReference>
<organism evidence="3 4">
    <name type="scientific">Algoriphagus taiwanensis</name>
    <dbReference type="NCBI Taxonomy" id="1445656"/>
    <lineage>
        <taxon>Bacteria</taxon>
        <taxon>Pseudomonadati</taxon>
        <taxon>Bacteroidota</taxon>
        <taxon>Cytophagia</taxon>
        <taxon>Cytophagales</taxon>
        <taxon>Cyclobacteriaceae</taxon>
        <taxon>Algoriphagus</taxon>
    </lineage>
</organism>
<proteinExistence type="predicted"/>
<feature type="region of interest" description="Disordered" evidence="2">
    <location>
        <begin position="1"/>
        <end position="85"/>
    </location>
</feature>
<feature type="compositionally biased region" description="Basic and acidic residues" evidence="2">
    <location>
        <begin position="1"/>
        <end position="29"/>
    </location>
</feature>
<dbReference type="InterPro" id="IPR007139">
    <property type="entry name" value="DUF349"/>
</dbReference>
<feature type="compositionally biased region" description="Low complexity" evidence="2">
    <location>
        <begin position="30"/>
        <end position="73"/>
    </location>
</feature>
<feature type="region of interest" description="Disordered" evidence="2">
    <location>
        <begin position="97"/>
        <end position="139"/>
    </location>
</feature>
<evidence type="ECO:0000313" key="4">
    <source>
        <dbReference type="Proteomes" id="UP001307705"/>
    </source>
</evidence>
<reference evidence="3 4" key="1">
    <citation type="submission" date="2023-08" db="EMBL/GenBank/DDBJ databases">
        <title>Draft genome sequence of Algoriphagus taiwanensis.</title>
        <authorList>
            <person name="Takatani N."/>
            <person name="Hosokawa M."/>
            <person name="Sawabe T."/>
        </authorList>
    </citation>
    <scope>NUCLEOTIDE SEQUENCE [LARGE SCALE GENOMIC DNA]</scope>
    <source>
        <strain evidence="3 4">JCM 19755</strain>
    </source>
</reference>
<feature type="compositionally biased region" description="Acidic residues" evidence="2">
    <location>
        <begin position="122"/>
        <end position="134"/>
    </location>
</feature>
<feature type="coiled-coil region" evidence="1">
    <location>
        <begin position="636"/>
        <end position="704"/>
    </location>
</feature>
<sequence>MTDRSNDLSDKDKVTKASAEEATGKEKLSENLQESESSESSEPAQSEADQIEVESASEVVDSSDSVVVEAEAAINTPEEKPEEIKSTVAEIVEEVEVNAEISEESEAPVVAEVSSSEAASNDSEDSENDEEEDHEEHLDLSSLTKIQLLKLLKDKLQGGNILKLDKLAHEIKDAFEEIVNKEKEEALAKFKEEGGVEDDFEYRQHEEEREFHKVFNDFRYQLNSLRKETERQKEKNLETKNQILDRLRELVDGEETTLSMNVIKSIQEEWKSIGPVPAAQNRSLWASYNALMDRFYDNRSIYFELKELDRKKNLESKLELCEKAEVLSEVKELKEAIKQLNELHEEFKHIGPVPREEQEALWQRFKAASDAIYDKRKVYFEGQKEEFKANQTAKEQLIAQLTEFASFSGERIKEWNSKTKEILDIQKAWEKIGPVPRETGREINKNFWSLFKQFFHNKNAFFKHLDEVRATNQQKAEELISKAEDLKDNTDWQSTANQLIQLQQEWKKLGPTPEKHRDSLYKRFKNACDTFFENRRNSNKQANSEFDKNLKEKLELIQKIKAAASQDSKSEEELTQFVEAFNEIGFVPRKNIKEVQNQFKEAIDFYLDQLDSTEEGREDFLFRLNLNRIQSDPNAIKTLNKKEHGIRKQIADLENNISLWKNNLEFFASSKTADKLKDQFDGKIQKAEEEIEKLKKKLSILREF</sequence>
<keyword evidence="1" id="KW-0175">Coiled coil</keyword>
<evidence type="ECO:0008006" key="5">
    <source>
        <dbReference type="Google" id="ProtNLM"/>
    </source>
</evidence>
<dbReference type="RefSeq" id="WP_338227730.1">
    <property type="nucleotide sequence ID" value="NZ_BTPE01000003.1"/>
</dbReference>
<evidence type="ECO:0000256" key="1">
    <source>
        <dbReference type="SAM" id="Coils"/>
    </source>
</evidence>
<evidence type="ECO:0000313" key="3">
    <source>
        <dbReference type="EMBL" id="GMQ32936.1"/>
    </source>
</evidence>